<accession>A0A515EK75</accession>
<organism evidence="2 3">
    <name type="scientific">Rhodoferax aquaticus</name>
    <dbReference type="NCBI Taxonomy" id="2527691"/>
    <lineage>
        <taxon>Bacteria</taxon>
        <taxon>Pseudomonadati</taxon>
        <taxon>Pseudomonadota</taxon>
        <taxon>Betaproteobacteria</taxon>
        <taxon>Burkholderiales</taxon>
        <taxon>Comamonadaceae</taxon>
        <taxon>Rhodoferax</taxon>
    </lineage>
</organism>
<evidence type="ECO:0000313" key="2">
    <source>
        <dbReference type="EMBL" id="QDL53075.1"/>
    </source>
</evidence>
<keyword evidence="3" id="KW-1185">Reference proteome</keyword>
<dbReference type="RefSeq" id="WP_142808596.1">
    <property type="nucleotide sequence ID" value="NZ_CP036282.1"/>
</dbReference>
<evidence type="ECO:0000256" key="1">
    <source>
        <dbReference type="SAM" id="SignalP"/>
    </source>
</evidence>
<sequence length="140" mass="14767">MKSIRNVIHFASSAALISGGAMALALLAAPVQAQTATSVAAFCQAGIAPATLDALPANAKSNLCQWMKEAEVSPARFDLVLARSTTSGNHSVALKQALQMEADIHTRSAKSLSATDFGFLSSEAEKKRAAFYERLNQLVM</sequence>
<dbReference type="Proteomes" id="UP000317365">
    <property type="component" value="Chromosome"/>
</dbReference>
<keyword evidence="1" id="KW-0732">Signal</keyword>
<dbReference type="KEGG" id="rhg:EXZ61_02205"/>
<reference evidence="3" key="2">
    <citation type="journal article" date="2020" name="Int. J. Syst. Evol. Microbiol.">
        <title>Genomic insights into a novel species Rhodoferax aquaticus sp. nov., isolated from freshwater.</title>
        <authorList>
            <person name="Li T."/>
            <person name="Zhuo Y."/>
            <person name="Jin C.Z."/>
            <person name="Wu X."/>
            <person name="Ko S.R."/>
            <person name="Jin F.J."/>
            <person name="Ahn C.Y."/>
            <person name="Oh H.M."/>
            <person name="Lee H.G."/>
            <person name="Jin L."/>
        </authorList>
    </citation>
    <scope>NUCLEOTIDE SEQUENCE [LARGE SCALE GENOMIC DNA]</scope>
    <source>
        <strain evidence="3">Gr-4</strain>
    </source>
</reference>
<feature type="chain" id="PRO_5022075718" description="DUF3015 domain-containing protein" evidence="1">
    <location>
        <begin position="34"/>
        <end position="140"/>
    </location>
</feature>
<feature type="signal peptide" evidence="1">
    <location>
        <begin position="1"/>
        <end position="33"/>
    </location>
</feature>
<name>A0A515EK75_9BURK</name>
<dbReference type="AlphaFoldDB" id="A0A515EK75"/>
<reference evidence="3" key="1">
    <citation type="submission" date="2019-02" db="EMBL/GenBank/DDBJ databases">
        <title>Complete genome sequence of Rhodoferax sp. Gr-4.</title>
        <authorList>
            <person name="Jin L."/>
        </authorList>
    </citation>
    <scope>NUCLEOTIDE SEQUENCE [LARGE SCALE GENOMIC DNA]</scope>
    <source>
        <strain evidence="3">Gr-4</strain>
    </source>
</reference>
<evidence type="ECO:0000313" key="3">
    <source>
        <dbReference type="Proteomes" id="UP000317365"/>
    </source>
</evidence>
<proteinExistence type="predicted"/>
<evidence type="ECO:0008006" key="4">
    <source>
        <dbReference type="Google" id="ProtNLM"/>
    </source>
</evidence>
<protein>
    <recommendedName>
        <fullName evidence="4">DUF3015 domain-containing protein</fullName>
    </recommendedName>
</protein>
<gene>
    <name evidence="2" type="ORF">EXZ61_02205</name>
</gene>
<dbReference type="EMBL" id="CP036282">
    <property type="protein sequence ID" value="QDL53075.1"/>
    <property type="molecule type" value="Genomic_DNA"/>
</dbReference>